<accession>A0A5B7JKQ1</accession>
<name>A0A5B7JKQ1_PORTR</name>
<evidence type="ECO:0000313" key="1">
    <source>
        <dbReference type="EMBL" id="MPC98671.1"/>
    </source>
</evidence>
<protein>
    <submittedName>
        <fullName evidence="1">Uncharacterized protein</fullName>
    </submittedName>
</protein>
<dbReference type="Proteomes" id="UP000324222">
    <property type="component" value="Unassembled WGS sequence"/>
</dbReference>
<sequence length="99" mass="11382">MPRIKIKQPDPSGQSKIKLLRTQSEQLIYATRNIQNSDSFIVLTRSDEDTDKSFSSTTIDILKAEQLSLVLHPEVRVKRTIVLLNLHEHIYSKPENVII</sequence>
<organism evidence="1 2">
    <name type="scientific">Portunus trituberculatus</name>
    <name type="common">Swimming crab</name>
    <name type="synonym">Neptunus trituberculatus</name>
    <dbReference type="NCBI Taxonomy" id="210409"/>
    <lineage>
        <taxon>Eukaryota</taxon>
        <taxon>Metazoa</taxon>
        <taxon>Ecdysozoa</taxon>
        <taxon>Arthropoda</taxon>
        <taxon>Crustacea</taxon>
        <taxon>Multicrustacea</taxon>
        <taxon>Malacostraca</taxon>
        <taxon>Eumalacostraca</taxon>
        <taxon>Eucarida</taxon>
        <taxon>Decapoda</taxon>
        <taxon>Pleocyemata</taxon>
        <taxon>Brachyura</taxon>
        <taxon>Eubrachyura</taxon>
        <taxon>Portunoidea</taxon>
        <taxon>Portunidae</taxon>
        <taxon>Portuninae</taxon>
        <taxon>Portunus</taxon>
    </lineage>
</organism>
<reference evidence="1 2" key="1">
    <citation type="submission" date="2019-05" db="EMBL/GenBank/DDBJ databases">
        <title>Another draft genome of Portunus trituberculatus and its Hox gene families provides insights of decapod evolution.</title>
        <authorList>
            <person name="Jeong J.-H."/>
            <person name="Song I."/>
            <person name="Kim S."/>
            <person name="Choi T."/>
            <person name="Kim D."/>
            <person name="Ryu S."/>
            <person name="Kim W."/>
        </authorList>
    </citation>
    <scope>NUCLEOTIDE SEQUENCE [LARGE SCALE GENOMIC DNA]</scope>
    <source>
        <tissue evidence="1">Muscle</tissue>
    </source>
</reference>
<proteinExistence type="predicted"/>
<evidence type="ECO:0000313" key="2">
    <source>
        <dbReference type="Proteomes" id="UP000324222"/>
    </source>
</evidence>
<dbReference type="EMBL" id="VSRR010115101">
    <property type="protein sequence ID" value="MPC98671.1"/>
    <property type="molecule type" value="Genomic_DNA"/>
</dbReference>
<keyword evidence="2" id="KW-1185">Reference proteome</keyword>
<dbReference type="AlphaFoldDB" id="A0A5B7JKQ1"/>
<gene>
    <name evidence="1" type="ORF">E2C01_094051</name>
</gene>
<comment type="caution">
    <text evidence="1">The sequence shown here is derived from an EMBL/GenBank/DDBJ whole genome shotgun (WGS) entry which is preliminary data.</text>
</comment>